<feature type="transmembrane region" description="Helical" evidence="1">
    <location>
        <begin position="93"/>
        <end position="114"/>
    </location>
</feature>
<protein>
    <recommendedName>
        <fullName evidence="4">DUF805 domain-containing protein</fullName>
    </recommendedName>
</protein>
<dbReference type="EMBL" id="NRJF01000191">
    <property type="protein sequence ID" value="RIY33602.1"/>
    <property type="molecule type" value="Genomic_DNA"/>
</dbReference>
<evidence type="ECO:0000313" key="2">
    <source>
        <dbReference type="EMBL" id="RIY33602.1"/>
    </source>
</evidence>
<name>A0A3A1Y5R4_9GAMM</name>
<feature type="transmembrane region" description="Helical" evidence="1">
    <location>
        <begin position="33"/>
        <end position="59"/>
    </location>
</feature>
<proteinExistence type="predicted"/>
<feature type="transmembrane region" description="Helical" evidence="1">
    <location>
        <begin position="65"/>
        <end position="86"/>
    </location>
</feature>
<evidence type="ECO:0000313" key="3">
    <source>
        <dbReference type="Proteomes" id="UP000265964"/>
    </source>
</evidence>
<dbReference type="AlphaFoldDB" id="A0A3A1Y5R4"/>
<keyword evidence="1" id="KW-1133">Transmembrane helix</keyword>
<dbReference type="InterPro" id="IPR008523">
    <property type="entry name" value="DUF805"/>
</dbReference>
<evidence type="ECO:0008006" key="4">
    <source>
        <dbReference type="Google" id="ProtNLM"/>
    </source>
</evidence>
<dbReference type="GO" id="GO:0016020">
    <property type="term" value="C:membrane"/>
    <property type="evidence" value="ECO:0007669"/>
    <property type="project" value="InterPro"/>
</dbReference>
<feature type="transmembrane region" description="Helical" evidence="1">
    <location>
        <begin position="120"/>
        <end position="142"/>
    </location>
</feature>
<sequence length="166" mass="18728">MTTRPNLNQNLLRHFLHLFTFNASERAKEFFKYTLFIGINVTLAYLILGTFVLSLATIYGYNTQLSVVATFSVAIALFIILNLAAAFRRVRDFGLPGLSIVVLFVAICALTFFFERNENPSIISNTVLLIVITFISSLLALLPTKVENNKYRNPKVFPQAEENSNQ</sequence>
<organism evidence="2 3">
    <name type="scientific">Psittacicella gerlachiana</name>
    <dbReference type="NCBI Taxonomy" id="2028574"/>
    <lineage>
        <taxon>Bacteria</taxon>
        <taxon>Pseudomonadati</taxon>
        <taxon>Pseudomonadota</taxon>
        <taxon>Gammaproteobacteria</taxon>
        <taxon>Pasteurellales</taxon>
        <taxon>Psittacicellaceae</taxon>
        <taxon>Psittacicella</taxon>
    </lineage>
</organism>
<keyword evidence="1" id="KW-0472">Membrane</keyword>
<dbReference type="OrthoDB" id="5679449at2"/>
<dbReference type="Proteomes" id="UP000265964">
    <property type="component" value="Unassembled WGS sequence"/>
</dbReference>
<gene>
    <name evidence="2" type="ORF">CKF59_06300</name>
</gene>
<keyword evidence="3" id="KW-1185">Reference proteome</keyword>
<comment type="caution">
    <text evidence="2">The sequence shown here is derived from an EMBL/GenBank/DDBJ whole genome shotgun (WGS) entry which is preliminary data.</text>
</comment>
<dbReference type="Pfam" id="PF05656">
    <property type="entry name" value="DUF805"/>
    <property type="match status" value="1"/>
</dbReference>
<reference evidence="2 3" key="1">
    <citation type="submission" date="2017-08" db="EMBL/GenBank/DDBJ databases">
        <title>Reclassification of Bisgaard taxon 37 and 44.</title>
        <authorList>
            <person name="Christensen H."/>
        </authorList>
    </citation>
    <scope>NUCLEOTIDE SEQUENCE [LARGE SCALE GENOMIC DNA]</scope>
    <source>
        <strain evidence="2 3">EEAB3T1</strain>
    </source>
</reference>
<accession>A0A3A1Y5R4</accession>
<keyword evidence="1" id="KW-0812">Transmembrane</keyword>
<evidence type="ECO:0000256" key="1">
    <source>
        <dbReference type="SAM" id="Phobius"/>
    </source>
</evidence>
<dbReference type="RefSeq" id="WP_119535103.1">
    <property type="nucleotide sequence ID" value="NZ_NRJF01000191.1"/>
</dbReference>